<dbReference type="Gene3D" id="1.20.144.10">
    <property type="entry name" value="Phosphatidic acid phosphatase type 2/haloperoxidase"/>
    <property type="match status" value="1"/>
</dbReference>
<dbReference type="PANTHER" id="PTHR14969:SF13">
    <property type="entry name" value="AT30094P"/>
    <property type="match status" value="1"/>
</dbReference>
<evidence type="ECO:0000313" key="4">
    <source>
        <dbReference type="Proteomes" id="UP001556367"/>
    </source>
</evidence>
<dbReference type="InterPro" id="IPR036938">
    <property type="entry name" value="PAP2/HPO_sf"/>
</dbReference>
<keyword evidence="4" id="KW-1185">Reference proteome</keyword>
<dbReference type="Pfam" id="PF01569">
    <property type="entry name" value="PAP2"/>
    <property type="match status" value="1"/>
</dbReference>
<evidence type="ECO:0000256" key="1">
    <source>
        <dbReference type="SAM" id="Phobius"/>
    </source>
</evidence>
<feature type="transmembrane region" description="Helical" evidence="1">
    <location>
        <begin position="41"/>
        <end position="61"/>
    </location>
</feature>
<dbReference type="InterPro" id="IPR000326">
    <property type="entry name" value="PAP2/HPO"/>
</dbReference>
<accession>A0ABR3IUK6</accession>
<dbReference type="EMBL" id="JASNQZ010000015">
    <property type="protein sequence ID" value="KAL0946916.1"/>
    <property type="molecule type" value="Genomic_DNA"/>
</dbReference>
<proteinExistence type="predicted"/>
<keyword evidence="1" id="KW-0812">Transmembrane</keyword>
<dbReference type="SMART" id="SM00014">
    <property type="entry name" value="acidPPc"/>
    <property type="match status" value="1"/>
</dbReference>
<organism evidence="3 4">
    <name type="scientific">Hohenbuehelia grisea</name>
    <dbReference type="NCBI Taxonomy" id="104357"/>
    <lineage>
        <taxon>Eukaryota</taxon>
        <taxon>Fungi</taxon>
        <taxon>Dikarya</taxon>
        <taxon>Basidiomycota</taxon>
        <taxon>Agaricomycotina</taxon>
        <taxon>Agaricomycetes</taxon>
        <taxon>Agaricomycetidae</taxon>
        <taxon>Agaricales</taxon>
        <taxon>Pleurotineae</taxon>
        <taxon>Pleurotaceae</taxon>
        <taxon>Hohenbuehelia</taxon>
    </lineage>
</organism>
<feature type="transmembrane region" description="Helical" evidence="1">
    <location>
        <begin position="114"/>
        <end position="133"/>
    </location>
</feature>
<comment type="caution">
    <text evidence="3">The sequence shown here is derived from an EMBL/GenBank/DDBJ whole genome shotgun (WGS) entry which is preliminary data.</text>
</comment>
<keyword evidence="1" id="KW-1133">Transmembrane helix</keyword>
<gene>
    <name evidence="3" type="ORF">HGRIS_013077</name>
</gene>
<evidence type="ECO:0000259" key="2">
    <source>
        <dbReference type="SMART" id="SM00014"/>
    </source>
</evidence>
<dbReference type="Proteomes" id="UP001556367">
    <property type="component" value="Unassembled WGS sequence"/>
</dbReference>
<keyword evidence="1" id="KW-0472">Membrane</keyword>
<protein>
    <recommendedName>
        <fullName evidence="2">Phosphatidic acid phosphatase type 2/haloperoxidase domain-containing protein</fullName>
    </recommendedName>
</protein>
<name>A0ABR3IUK6_9AGAR</name>
<sequence>MSSGPDQWKRPWWLAFLDRTNLTVTALTAICILYTRSAGAAYFATGALACSMTVKVIKRAIRQPRPKHPSQRKLSYGMPSTHSATIMFYATYIPLACANLPLHPRLPQSSSIRLLAPLIVVPWSTLIAVSRVWLGHHTWAQVAAGSLYGVAFAAAWFSLWTRGVNEHGWALEQAVNEYLGWK</sequence>
<evidence type="ECO:0000313" key="3">
    <source>
        <dbReference type="EMBL" id="KAL0946916.1"/>
    </source>
</evidence>
<reference evidence="4" key="1">
    <citation type="submission" date="2024-06" db="EMBL/GenBank/DDBJ databases">
        <title>Multi-omics analyses provide insights into the biosynthesis of the anticancer antibiotic pleurotin in Hohenbuehelia grisea.</title>
        <authorList>
            <person name="Weaver J.A."/>
            <person name="Alberti F."/>
        </authorList>
    </citation>
    <scope>NUCLEOTIDE SEQUENCE [LARGE SCALE GENOMIC DNA]</scope>
    <source>
        <strain evidence="4">T-177</strain>
    </source>
</reference>
<feature type="transmembrane region" description="Helical" evidence="1">
    <location>
        <begin position="81"/>
        <end position="102"/>
    </location>
</feature>
<feature type="domain" description="Phosphatidic acid phosphatase type 2/haloperoxidase" evidence="2">
    <location>
        <begin position="38"/>
        <end position="157"/>
    </location>
</feature>
<feature type="transmembrane region" description="Helical" evidence="1">
    <location>
        <begin position="139"/>
        <end position="159"/>
    </location>
</feature>
<dbReference type="PANTHER" id="PTHR14969">
    <property type="entry name" value="SPHINGOSINE-1-PHOSPHATE PHOSPHOHYDROLASE"/>
    <property type="match status" value="1"/>
</dbReference>
<dbReference type="SUPFAM" id="SSF48317">
    <property type="entry name" value="Acid phosphatase/Vanadium-dependent haloperoxidase"/>
    <property type="match status" value="1"/>
</dbReference>